<name>A0A521F2V4_9BACT</name>
<dbReference type="Gene3D" id="3.40.605.10">
    <property type="entry name" value="Aldehyde Dehydrogenase, Chain A, domain 1"/>
    <property type="match status" value="1"/>
</dbReference>
<evidence type="ECO:0000256" key="1">
    <source>
        <dbReference type="ARBA" id="ARBA00023002"/>
    </source>
</evidence>
<feature type="domain" description="Aldehyde dehydrogenase" evidence="2">
    <location>
        <begin position="28"/>
        <end position="232"/>
    </location>
</feature>
<dbReference type="OrthoDB" id="188583at2"/>
<dbReference type="InterPro" id="IPR015590">
    <property type="entry name" value="Aldehyde_DH_dom"/>
</dbReference>
<dbReference type="EMBL" id="FXTH01000022">
    <property type="protein sequence ID" value="SMO90499.1"/>
    <property type="molecule type" value="Genomic_DNA"/>
</dbReference>
<protein>
    <submittedName>
        <fullName evidence="3">Aldehyde dehydrogenase family protein</fullName>
    </submittedName>
</protein>
<accession>A0A521F2V4</accession>
<dbReference type="Pfam" id="PF00171">
    <property type="entry name" value="Aldedh"/>
    <property type="match status" value="1"/>
</dbReference>
<dbReference type="Proteomes" id="UP000317593">
    <property type="component" value="Unassembled WGS sequence"/>
</dbReference>
<dbReference type="PANTHER" id="PTHR11699">
    <property type="entry name" value="ALDEHYDE DEHYDROGENASE-RELATED"/>
    <property type="match status" value="1"/>
</dbReference>
<keyword evidence="1" id="KW-0560">Oxidoreductase</keyword>
<evidence type="ECO:0000313" key="3">
    <source>
        <dbReference type="EMBL" id="SMO90499.1"/>
    </source>
</evidence>
<keyword evidence="4" id="KW-1185">Reference proteome</keyword>
<reference evidence="3 4" key="1">
    <citation type="submission" date="2017-05" db="EMBL/GenBank/DDBJ databases">
        <authorList>
            <person name="Varghese N."/>
            <person name="Submissions S."/>
        </authorList>
    </citation>
    <scope>NUCLEOTIDE SEQUENCE [LARGE SCALE GENOMIC DNA]</scope>
    <source>
        <strain evidence="3 4">DSM 21194</strain>
    </source>
</reference>
<organism evidence="3 4">
    <name type="scientific">Fodinibius sediminis</name>
    <dbReference type="NCBI Taxonomy" id="1214077"/>
    <lineage>
        <taxon>Bacteria</taxon>
        <taxon>Pseudomonadati</taxon>
        <taxon>Balneolota</taxon>
        <taxon>Balneolia</taxon>
        <taxon>Balneolales</taxon>
        <taxon>Balneolaceae</taxon>
        <taxon>Fodinibius</taxon>
    </lineage>
</organism>
<evidence type="ECO:0000313" key="4">
    <source>
        <dbReference type="Proteomes" id="UP000317593"/>
    </source>
</evidence>
<gene>
    <name evidence="3" type="ORF">SAMN06265218_12234</name>
</gene>
<dbReference type="RefSeq" id="WP_142715883.1">
    <property type="nucleotide sequence ID" value="NZ_FXTH01000022.1"/>
</dbReference>
<evidence type="ECO:0000259" key="2">
    <source>
        <dbReference type="Pfam" id="PF00171"/>
    </source>
</evidence>
<dbReference type="AlphaFoldDB" id="A0A521F2V4"/>
<sequence length="289" mass="32518">MPDRVNVLKTYKTYIDGAFPRTESGRHYKVYDREGNILANACQCSRKDVRRAVVAARGSFPGWSDRTAYNRGQILYRIAEMLETRKGQFTEELERTGYKAKRAVAEVESSIDRLIYYAGWSDKYQQVFGSINPVASSHFNFSLPEPTGVVTIWAPEEQPLLGLVSVIAPVITGGNSCVVLASETYPLSAISFAEVLNSSDVPAGVVNILTGSRTELLDPMTSHMDVNAFFYTNPDIEVQQQKQIDENGALNVKRIIRKPMEDWQDKEAKSPYFITDFQEIKTTWHPVGF</sequence>
<dbReference type="InterPro" id="IPR016161">
    <property type="entry name" value="Ald_DH/histidinol_DH"/>
</dbReference>
<dbReference type="InterPro" id="IPR016162">
    <property type="entry name" value="Ald_DH_N"/>
</dbReference>
<dbReference type="SUPFAM" id="SSF53720">
    <property type="entry name" value="ALDH-like"/>
    <property type="match status" value="1"/>
</dbReference>
<proteinExistence type="predicted"/>
<dbReference type="GO" id="GO:0016491">
    <property type="term" value="F:oxidoreductase activity"/>
    <property type="evidence" value="ECO:0007669"/>
    <property type="project" value="UniProtKB-KW"/>
</dbReference>